<dbReference type="SMART" id="SM00838">
    <property type="entry name" value="EFG_C"/>
    <property type="match status" value="1"/>
</dbReference>
<evidence type="ECO:0000259" key="6">
    <source>
        <dbReference type="PROSITE" id="PS51722"/>
    </source>
</evidence>
<dbReference type="InterPro" id="IPR000640">
    <property type="entry name" value="EFG_V-like"/>
</dbReference>
<dbReference type="EMBL" id="DXBE01000005">
    <property type="protein sequence ID" value="HIZ68350.1"/>
    <property type="molecule type" value="Genomic_DNA"/>
</dbReference>
<keyword evidence="4" id="KW-0342">GTP-binding</keyword>
<dbReference type="Gene3D" id="3.30.70.240">
    <property type="match status" value="1"/>
</dbReference>
<dbReference type="SUPFAM" id="SSF50447">
    <property type="entry name" value="Translation proteins"/>
    <property type="match status" value="1"/>
</dbReference>
<dbReference type="InterPro" id="IPR009000">
    <property type="entry name" value="Transl_B-barrel_sf"/>
</dbReference>
<dbReference type="InterPro" id="IPR014721">
    <property type="entry name" value="Ribsml_uS5_D2-typ_fold_subgr"/>
</dbReference>
<evidence type="ECO:0000256" key="1">
    <source>
        <dbReference type="ARBA" id="ARBA00013902"/>
    </source>
</evidence>
<dbReference type="AlphaFoldDB" id="A0A9D2FXN9"/>
<evidence type="ECO:0000313" key="7">
    <source>
        <dbReference type="EMBL" id="HIZ68350.1"/>
    </source>
</evidence>
<dbReference type="InterPro" id="IPR027417">
    <property type="entry name" value="P-loop_NTPase"/>
</dbReference>
<proteinExistence type="predicted"/>
<dbReference type="InterPro" id="IPR047872">
    <property type="entry name" value="EFG_IV"/>
</dbReference>
<dbReference type="InterPro" id="IPR041095">
    <property type="entry name" value="EFG_II"/>
</dbReference>
<dbReference type="Pfam" id="PF00009">
    <property type="entry name" value="GTP_EFTU"/>
    <property type="match status" value="1"/>
</dbReference>
<dbReference type="InterPro" id="IPR020568">
    <property type="entry name" value="Ribosomal_Su5_D2-typ_SF"/>
</dbReference>
<dbReference type="InterPro" id="IPR005225">
    <property type="entry name" value="Small_GTP-bd"/>
</dbReference>
<evidence type="ECO:0000256" key="2">
    <source>
        <dbReference type="ARBA" id="ARBA00017872"/>
    </source>
</evidence>
<dbReference type="GO" id="GO:0003924">
    <property type="term" value="F:GTPase activity"/>
    <property type="evidence" value="ECO:0007669"/>
    <property type="project" value="InterPro"/>
</dbReference>
<evidence type="ECO:0000256" key="3">
    <source>
        <dbReference type="ARBA" id="ARBA00022741"/>
    </source>
</evidence>
<dbReference type="PANTHER" id="PTHR43261:SF6">
    <property type="entry name" value="ELONGATION FACTOR G-LIKE PROTEIN"/>
    <property type="match status" value="1"/>
</dbReference>
<reference evidence="7" key="2">
    <citation type="submission" date="2021-04" db="EMBL/GenBank/DDBJ databases">
        <authorList>
            <person name="Gilroy R."/>
        </authorList>
    </citation>
    <scope>NUCLEOTIDE SEQUENCE</scope>
    <source>
        <strain evidence="7">ChiHecec3B27-8219</strain>
    </source>
</reference>
<dbReference type="GO" id="GO:0003746">
    <property type="term" value="F:translation elongation factor activity"/>
    <property type="evidence" value="ECO:0007669"/>
    <property type="project" value="UniProtKB-KW"/>
</dbReference>
<dbReference type="CDD" id="cd01434">
    <property type="entry name" value="EFG_mtEFG1_IV"/>
    <property type="match status" value="1"/>
</dbReference>
<keyword evidence="3" id="KW-0547">Nucleotide-binding</keyword>
<dbReference type="InterPro" id="IPR004161">
    <property type="entry name" value="EFTu-like_2"/>
</dbReference>
<dbReference type="PRINTS" id="PR00315">
    <property type="entry name" value="ELONGATNFCT"/>
</dbReference>
<accession>A0A9D2FXN9</accession>
<organism evidence="7 8">
    <name type="scientific">Candidatus Prevotella avicola</name>
    <dbReference type="NCBI Taxonomy" id="2838738"/>
    <lineage>
        <taxon>Bacteria</taxon>
        <taxon>Pseudomonadati</taxon>
        <taxon>Bacteroidota</taxon>
        <taxon>Bacteroidia</taxon>
        <taxon>Bacteroidales</taxon>
        <taxon>Prevotellaceae</taxon>
        <taxon>Prevotella</taxon>
    </lineage>
</organism>
<dbReference type="InterPro" id="IPR035647">
    <property type="entry name" value="EFG_III/V"/>
</dbReference>
<dbReference type="Pfam" id="PF00679">
    <property type="entry name" value="EFG_C"/>
    <property type="match status" value="1"/>
</dbReference>
<dbReference type="InterPro" id="IPR000795">
    <property type="entry name" value="T_Tr_GTP-bd_dom"/>
</dbReference>
<dbReference type="Gene3D" id="2.40.30.10">
    <property type="entry name" value="Translation factors"/>
    <property type="match status" value="1"/>
</dbReference>
<evidence type="ECO:0000256" key="5">
    <source>
        <dbReference type="ARBA" id="ARBA00024731"/>
    </source>
</evidence>
<dbReference type="Pfam" id="PF14492">
    <property type="entry name" value="EFG_III"/>
    <property type="match status" value="1"/>
</dbReference>
<comment type="caution">
    <text evidence="7">The sequence shown here is derived from an EMBL/GenBank/DDBJ whole genome shotgun (WGS) entry which is preliminary data.</text>
</comment>
<dbReference type="GO" id="GO:0005525">
    <property type="term" value="F:GTP binding"/>
    <property type="evidence" value="ECO:0007669"/>
    <property type="project" value="UniProtKB-KW"/>
</dbReference>
<dbReference type="NCBIfam" id="NF009381">
    <property type="entry name" value="PRK12740.1-5"/>
    <property type="match status" value="1"/>
</dbReference>
<name>A0A9D2FXN9_9BACT</name>
<dbReference type="Gene3D" id="3.30.230.10">
    <property type="match status" value="1"/>
</dbReference>
<dbReference type="PANTHER" id="PTHR43261">
    <property type="entry name" value="TRANSLATION ELONGATION FACTOR G-RELATED"/>
    <property type="match status" value="1"/>
</dbReference>
<protein>
    <recommendedName>
        <fullName evidence="2">Elongation factor G</fullName>
    </recommendedName>
    <alternativeName>
        <fullName evidence="1">Tetracycline resistance protein TetQ</fullName>
    </alternativeName>
</protein>
<keyword evidence="7" id="KW-0648">Protein biosynthesis</keyword>
<dbReference type="SMART" id="SM00889">
    <property type="entry name" value="EFG_IV"/>
    <property type="match status" value="1"/>
</dbReference>
<dbReference type="CDD" id="cd04170">
    <property type="entry name" value="EF-G_bact"/>
    <property type="match status" value="1"/>
</dbReference>
<dbReference type="FunFam" id="3.30.70.240:FF:000001">
    <property type="entry name" value="Elongation factor G"/>
    <property type="match status" value="1"/>
</dbReference>
<reference evidence="7" key="1">
    <citation type="journal article" date="2021" name="PeerJ">
        <title>Extensive microbial diversity within the chicken gut microbiome revealed by metagenomics and culture.</title>
        <authorList>
            <person name="Gilroy R."/>
            <person name="Ravi A."/>
            <person name="Getino M."/>
            <person name="Pursley I."/>
            <person name="Horton D.L."/>
            <person name="Alikhan N.F."/>
            <person name="Baker D."/>
            <person name="Gharbi K."/>
            <person name="Hall N."/>
            <person name="Watson M."/>
            <person name="Adriaenssens E.M."/>
            <person name="Foster-Nyarko E."/>
            <person name="Jarju S."/>
            <person name="Secka A."/>
            <person name="Antonio M."/>
            <person name="Oren A."/>
            <person name="Chaudhuri R.R."/>
            <person name="La Ragione R."/>
            <person name="Hildebrand F."/>
            <person name="Pallen M.J."/>
        </authorList>
    </citation>
    <scope>NUCLEOTIDE SEQUENCE</scope>
    <source>
        <strain evidence="7">ChiHecec3B27-8219</strain>
    </source>
</reference>
<dbReference type="SUPFAM" id="SSF54980">
    <property type="entry name" value="EF-G C-terminal domain-like"/>
    <property type="match status" value="2"/>
</dbReference>
<dbReference type="Proteomes" id="UP000824055">
    <property type="component" value="Unassembled WGS sequence"/>
</dbReference>
<feature type="domain" description="Tr-type G" evidence="6">
    <location>
        <begin position="7"/>
        <end position="281"/>
    </location>
</feature>
<evidence type="ECO:0000256" key="4">
    <source>
        <dbReference type="ARBA" id="ARBA00023134"/>
    </source>
</evidence>
<dbReference type="Gene3D" id="3.40.50.300">
    <property type="entry name" value="P-loop containing nucleotide triphosphate hydrolases"/>
    <property type="match status" value="1"/>
</dbReference>
<evidence type="ECO:0000313" key="8">
    <source>
        <dbReference type="Proteomes" id="UP000824055"/>
    </source>
</evidence>
<keyword evidence="7" id="KW-0251">Elongation factor</keyword>
<dbReference type="Gene3D" id="3.30.70.870">
    <property type="entry name" value="Elongation Factor G (Translational Gtpase), domain 3"/>
    <property type="match status" value="1"/>
</dbReference>
<dbReference type="PROSITE" id="PS51722">
    <property type="entry name" value="G_TR_2"/>
    <property type="match status" value="1"/>
</dbReference>
<dbReference type="CDD" id="cd03713">
    <property type="entry name" value="EFG_mtEFG_C"/>
    <property type="match status" value="1"/>
</dbReference>
<dbReference type="SUPFAM" id="SSF52540">
    <property type="entry name" value="P-loop containing nucleoside triphosphate hydrolases"/>
    <property type="match status" value="1"/>
</dbReference>
<dbReference type="Pfam" id="PF03144">
    <property type="entry name" value="GTP_EFTU_D2"/>
    <property type="match status" value="1"/>
</dbReference>
<dbReference type="NCBIfam" id="TIGR00231">
    <property type="entry name" value="small_GTP"/>
    <property type="match status" value="1"/>
</dbReference>
<dbReference type="Pfam" id="PF03764">
    <property type="entry name" value="EFG_IV"/>
    <property type="match status" value="2"/>
</dbReference>
<comment type="function">
    <text evidence="5">Catalyzes the GTP-dependent ribosomal translocation step during translation elongation. During this step, the ribosome changes from the pre-translocational (PRE) to the post-translocational (POST) state as the newly formed A-site-bound peptidyl-tRNA and P-site-bound deacylated tRNA move to the P and E sites, respectively. Catalyzes the coordinated movement of the two tRNA molecules, the mRNA and conformational changes in the ribosome.</text>
</comment>
<dbReference type="GO" id="GO:0032790">
    <property type="term" value="P:ribosome disassembly"/>
    <property type="evidence" value="ECO:0007669"/>
    <property type="project" value="TreeGrafter"/>
</dbReference>
<gene>
    <name evidence="7" type="ORF">H9966_00430</name>
</gene>
<sequence length="721" mass="80535">MKVYQTNEIKNIALLGASGSGKSTLAESMLYEAGVIKRRGSIQAKNTVSDYFPVELEYGYSVFPTVFHVEWNNKKLNVIDCPGADDFVGGAITSLNVTDQAVILINGQYGPEVGTQNIFRYTEKLKKPVIFLINQLDSDKCDFDNIVTAMKDIYGQKCVPVQYPLETGPGFHSLIDVLVMKKYSWKPEGGEPIIEDIPAEEMEKATEMHKALVEAAAENDETLMEKFFEEEILSVDEMREGIRKGLVTRSIFPVFCVCAEKDMGVRRLMEFLGNVVPFVSEMPMVHNTRGEEIPANSDGPESVFFFKTGMEPHIGEVSYFKVMSGCIRPGDDLTNADRGSKERIGQIFACAGANRIPVDQLNAGDIGCTVKLKDVKTGNTLNGKDAEWRFDYIKYPNSKYSRSIKAVNAQDTEKLMAAMIKMHQEDPTWVIEQSKELRQIIVHGQGEFHLRTLKWRLENNEKLNVEFGEPRIPYRETITKRARADYRHKKQSGGAGQFGEVHLIVEPYAEGMPDPTSFNFNGQEFKMSIKGKEEIDLEWGGKLVFINSVVGGAIDARFMPAILKGVMDCMEHGPLTGSYARDVRVIVYDGKMHPVDSNELSFMLAARRAFSEAFKQAGPKILEPIYDLEVFVPADFMGDVMSDLQGRRALIMGMDSEAGYQKLQAKIPLKELSSYSIALSSLTGGRASFTTKFASYELVPNEIQGKLIEEHAAELAKEGND</sequence>
<dbReference type="InterPro" id="IPR035649">
    <property type="entry name" value="EFG_V"/>
</dbReference>
<dbReference type="SUPFAM" id="SSF54211">
    <property type="entry name" value="Ribosomal protein S5 domain 2-like"/>
    <property type="match status" value="1"/>
</dbReference>
<dbReference type="InterPro" id="IPR005517">
    <property type="entry name" value="Transl_elong_EFG/EF2_IV"/>
</dbReference>